<dbReference type="SMART" id="SM00360">
    <property type="entry name" value="RRM"/>
    <property type="match status" value="1"/>
</dbReference>
<protein>
    <recommendedName>
        <fullName evidence="2">RRM domain-containing protein</fullName>
    </recommendedName>
</protein>
<dbReference type="SUPFAM" id="SSF54928">
    <property type="entry name" value="RNA-binding domain, RBD"/>
    <property type="match status" value="1"/>
</dbReference>
<gene>
    <name evidence="3" type="ORF">V6N11_008322</name>
</gene>
<dbReference type="CDD" id="cd00590">
    <property type="entry name" value="RRM_SF"/>
    <property type="match status" value="1"/>
</dbReference>
<keyword evidence="1" id="KW-0694">RNA-binding</keyword>
<proteinExistence type="predicted"/>
<dbReference type="InterPro" id="IPR012677">
    <property type="entry name" value="Nucleotide-bd_a/b_plait_sf"/>
</dbReference>
<organism evidence="3 4">
    <name type="scientific">Hibiscus sabdariffa</name>
    <name type="common">roselle</name>
    <dbReference type="NCBI Taxonomy" id="183260"/>
    <lineage>
        <taxon>Eukaryota</taxon>
        <taxon>Viridiplantae</taxon>
        <taxon>Streptophyta</taxon>
        <taxon>Embryophyta</taxon>
        <taxon>Tracheophyta</taxon>
        <taxon>Spermatophyta</taxon>
        <taxon>Magnoliopsida</taxon>
        <taxon>eudicotyledons</taxon>
        <taxon>Gunneridae</taxon>
        <taxon>Pentapetalae</taxon>
        <taxon>rosids</taxon>
        <taxon>malvids</taxon>
        <taxon>Malvales</taxon>
        <taxon>Malvaceae</taxon>
        <taxon>Malvoideae</taxon>
        <taxon>Hibiscus</taxon>
    </lineage>
</organism>
<dbReference type="Gene3D" id="3.30.70.330">
    <property type="match status" value="1"/>
</dbReference>
<dbReference type="Proteomes" id="UP001396334">
    <property type="component" value="Unassembled WGS sequence"/>
</dbReference>
<dbReference type="InterPro" id="IPR000504">
    <property type="entry name" value="RRM_dom"/>
</dbReference>
<dbReference type="PROSITE" id="PS50102">
    <property type="entry name" value="RRM"/>
    <property type="match status" value="1"/>
</dbReference>
<dbReference type="InterPro" id="IPR035979">
    <property type="entry name" value="RBD_domain_sf"/>
</dbReference>
<comment type="caution">
    <text evidence="3">The sequence shown here is derived from an EMBL/GenBank/DDBJ whole genome shotgun (WGS) entry which is preliminary data.</text>
</comment>
<feature type="domain" description="RRM" evidence="2">
    <location>
        <begin position="23"/>
        <end position="91"/>
    </location>
</feature>
<dbReference type="Pfam" id="PF00076">
    <property type="entry name" value="RRM_1"/>
    <property type="match status" value="1"/>
</dbReference>
<accession>A0ABR2Q095</accession>
<dbReference type="EMBL" id="JBBPBN010000048">
    <property type="protein sequence ID" value="KAK8994116.1"/>
    <property type="molecule type" value="Genomic_DNA"/>
</dbReference>
<name>A0ABR2Q095_9ROSI</name>
<keyword evidence="4" id="KW-1185">Reference proteome</keyword>
<reference evidence="3 4" key="1">
    <citation type="journal article" date="2024" name="G3 (Bethesda)">
        <title>Genome assembly of Hibiscus sabdariffa L. provides insights into metabolisms of medicinal natural products.</title>
        <authorList>
            <person name="Kim T."/>
        </authorList>
    </citation>
    <scope>NUCLEOTIDE SEQUENCE [LARGE SCALE GENOMIC DNA]</scope>
    <source>
        <strain evidence="3">TK-2024</strain>
        <tissue evidence="3">Old leaves</tissue>
    </source>
</reference>
<evidence type="ECO:0000313" key="3">
    <source>
        <dbReference type="EMBL" id="KAK8994116.1"/>
    </source>
</evidence>
<evidence type="ECO:0000259" key="2">
    <source>
        <dbReference type="PROSITE" id="PS50102"/>
    </source>
</evidence>
<evidence type="ECO:0000256" key="1">
    <source>
        <dbReference type="PROSITE-ProRule" id="PRU00176"/>
    </source>
</evidence>
<sequence>MGSVQQQGQGDGNQQGKSAARTVTLIVFNLHEKLHWKGLWFLFSHHGEVVGSFISRKRSLGGYRFGFVRFTTMEDAMSALDKLDGFTIYGS</sequence>
<evidence type="ECO:0000313" key="4">
    <source>
        <dbReference type="Proteomes" id="UP001396334"/>
    </source>
</evidence>